<evidence type="ECO:0000313" key="2">
    <source>
        <dbReference type="EMBL" id="MFK4267675.1"/>
    </source>
</evidence>
<dbReference type="InterPro" id="IPR050523">
    <property type="entry name" value="AKR_Detox_Biosynth"/>
</dbReference>
<comment type="caution">
    <text evidence="2">The sequence shown here is derived from an EMBL/GenBank/DDBJ whole genome shotgun (WGS) entry which is preliminary data.</text>
</comment>
<evidence type="ECO:0000313" key="3">
    <source>
        <dbReference type="Proteomes" id="UP001620295"/>
    </source>
</evidence>
<dbReference type="PANTHER" id="PTHR43364">
    <property type="entry name" value="NADH-SPECIFIC METHYLGLYOXAL REDUCTASE-RELATED"/>
    <property type="match status" value="1"/>
</dbReference>
<protein>
    <submittedName>
        <fullName evidence="2">Aldo/keto reductase</fullName>
    </submittedName>
</protein>
<dbReference type="RefSeq" id="WP_358635163.1">
    <property type="nucleotide sequence ID" value="NZ_JBFAEV010000007.1"/>
</dbReference>
<feature type="domain" description="NADP-dependent oxidoreductase" evidence="1">
    <location>
        <begin position="16"/>
        <end position="313"/>
    </location>
</feature>
<sequence length="326" mass="34876">MTVGLELPHVPVPLSRLVLGTMTFGDTADRATAAAMVDAALDAGITGVDTANGYAGGESERFLAELLPGRRDRVVLATKAGIPHPDQGEHAPLSPEGLRAALDGSLKRLGTDHVDLFYLHQPDRRTPLGETLSTLAEFVRAGKVLALGVSNFAAWQIAEVNRVADEVGAPRPVVAQQLHNLLARRVEEEYTEFAAVTGLRTMVYNPLGGGLLTGRHRFEHAPAGGRFGDSKLAAMYRERYWNEELFRAVTDLTRIASEAGLPLTDLALRWLLSRPSTDALLLGGSKVEHLKANIAAAAAGPLPADTLAACDEVGAWLRGPMPAYNR</sequence>
<dbReference type="SUPFAM" id="SSF51430">
    <property type="entry name" value="NAD(P)-linked oxidoreductase"/>
    <property type="match status" value="1"/>
</dbReference>
<proteinExistence type="predicted"/>
<organism evidence="2 3">
    <name type="scientific">Streptomyces milbemycinicus</name>
    <dbReference type="NCBI Taxonomy" id="476552"/>
    <lineage>
        <taxon>Bacteria</taxon>
        <taxon>Bacillati</taxon>
        <taxon>Actinomycetota</taxon>
        <taxon>Actinomycetes</taxon>
        <taxon>Kitasatosporales</taxon>
        <taxon>Streptomycetaceae</taxon>
        <taxon>Streptomyces</taxon>
    </lineage>
</organism>
<reference evidence="2 3" key="1">
    <citation type="submission" date="2024-11" db="EMBL/GenBank/DDBJ databases">
        <title>The Natural Products Discovery Center: Release of the First 8490 Sequenced Strains for Exploring Actinobacteria Biosynthetic Diversity.</title>
        <authorList>
            <person name="Kalkreuter E."/>
            <person name="Kautsar S.A."/>
            <person name="Yang D."/>
            <person name="Bader C.D."/>
            <person name="Teijaro C.N."/>
            <person name="Fluegel L."/>
            <person name="Davis C.M."/>
            <person name="Simpson J.R."/>
            <person name="Lauterbach L."/>
            <person name="Steele A.D."/>
            <person name="Gui C."/>
            <person name="Meng S."/>
            <person name="Li G."/>
            <person name="Viehrig K."/>
            <person name="Ye F."/>
            <person name="Su P."/>
            <person name="Kiefer A.F."/>
            <person name="Nichols A."/>
            <person name="Cepeda A.J."/>
            <person name="Yan W."/>
            <person name="Fan B."/>
            <person name="Jiang Y."/>
            <person name="Adhikari A."/>
            <person name="Zheng C.-J."/>
            <person name="Schuster L."/>
            <person name="Cowan T.M."/>
            <person name="Smanski M.J."/>
            <person name="Chevrette M.G."/>
            <person name="De Carvalho L.P.S."/>
            <person name="Shen B."/>
        </authorList>
    </citation>
    <scope>NUCLEOTIDE SEQUENCE [LARGE SCALE GENOMIC DNA]</scope>
    <source>
        <strain evidence="2 3">NPDC020863</strain>
    </source>
</reference>
<dbReference type="InterPro" id="IPR020471">
    <property type="entry name" value="AKR"/>
</dbReference>
<gene>
    <name evidence="2" type="ORF">ACI2L5_22470</name>
</gene>
<dbReference type="PRINTS" id="PR00069">
    <property type="entry name" value="ALDKETRDTASE"/>
</dbReference>
<dbReference type="PANTHER" id="PTHR43364:SF18">
    <property type="entry name" value="OXIDOREDUCTASE"/>
    <property type="match status" value="1"/>
</dbReference>
<dbReference type="EMBL" id="JBJDQH010000007">
    <property type="protein sequence ID" value="MFK4267675.1"/>
    <property type="molecule type" value="Genomic_DNA"/>
</dbReference>
<dbReference type="Pfam" id="PF00248">
    <property type="entry name" value="Aldo_ket_red"/>
    <property type="match status" value="1"/>
</dbReference>
<dbReference type="Proteomes" id="UP001620295">
    <property type="component" value="Unassembled WGS sequence"/>
</dbReference>
<dbReference type="Gene3D" id="3.20.20.100">
    <property type="entry name" value="NADP-dependent oxidoreductase domain"/>
    <property type="match status" value="1"/>
</dbReference>
<name>A0ABW8LRM8_9ACTN</name>
<dbReference type="InterPro" id="IPR023210">
    <property type="entry name" value="NADP_OxRdtase_dom"/>
</dbReference>
<keyword evidence="3" id="KW-1185">Reference proteome</keyword>
<dbReference type="InterPro" id="IPR036812">
    <property type="entry name" value="NAD(P)_OxRdtase_dom_sf"/>
</dbReference>
<evidence type="ECO:0000259" key="1">
    <source>
        <dbReference type="Pfam" id="PF00248"/>
    </source>
</evidence>
<accession>A0ABW8LRM8</accession>